<protein>
    <submittedName>
        <fullName evidence="1">Uncharacterized protein</fullName>
    </submittedName>
</protein>
<dbReference type="EMBL" id="JAAAMI010000001">
    <property type="protein sequence ID" value="NDV42381.1"/>
    <property type="molecule type" value="Genomic_DNA"/>
</dbReference>
<evidence type="ECO:0000313" key="2">
    <source>
        <dbReference type="Proteomes" id="UP000468707"/>
    </source>
</evidence>
<comment type="caution">
    <text evidence="1">The sequence shown here is derived from an EMBL/GenBank/DDBJ whole genome shotgun (WGS) entry which is preliminary data.</text>
</comment>
<gene>
    <name evidence="1" type="ORF">GTK07_03500</name>
</gene>
<name>A0A6I5KY62_9FLAO</name>
<organism evidence="1 2">
    <name type="scientific">Flagellimonas sediminis</name>
    <dbReference type="NCBI Taxonomy" id="2696468"/>
    <lineage>
        <taxon>Bacteria</taxon>
        <taxon>Pseudomonadati</taxon>
        <taxon>Bacteroidota</taxon>
        <taxon>Flavobacteriia</taxon>
        <taxon>Flavobacteriales</taxon>
        <taxon>Flavobacteriaceae</taxon>
        <taxon>Flagellimonas</taxon>
    </lineage>
</organism>
<dbReference type="AlphaFoldDB" id="A0A6I5KY62"/>
<sequence length="104" mass="11696">MNTGLLSDKIALINLCAKSLIVNELGELEASKLNLNEIQQLLLKESLTIKELYSNMLLKAKNKDLADRLSLPDERNYFKVLNEIGSPSFPEDNIMGILSYLLND</sequence>
<dbReference type="RefSeq" id="WP_163633028.1">
    <property type="nucleotide sequence ID" value="NZ_JAAAMI010000001.1"/>
</dbReference>
<accession>A0A6I5KY62</accession>
<reference evidence="1 2" key="1">
    <citation type="submission" date="2020-01" db="EMBL/GenBank/DDBJ databases">
        <title>Muricauda sediminis sp.nov. 40Bstr401.</title>
        <authorList>
            <person name="Xue Z."/>
            <person name="Zhu S."/>
            <person name="Ren N."/>
            <person name="Chen T."/>
            <person name="Chen X."/>
            <person name="Chen J."/>
            <person name="Yang J."/>
        </authorList>
    </citation>
    <scope>NUCLEOTIDE SEQUENCE [LARGE SCALE GENOMIC DNA]</scope>
    <source>
        <strain evidence="1 2">40Bstr401</strain>
    </source>
</reference>
<dbReference type="Proteomes" id="UP000468707">
    <property type="component" value="Unassembled WGS sequence"/>
</dbReference>
<evidence type="ECO:0000313" key="1">
    <source>
        <dbReference type="EMBL" id="NDV42381.1"/>
    </source>
</evidence>
<keyword evidence="2" id="KW-1185">Reference proteome</keyword>
<proteinExistence type="predicted"/>